<name>A0ABW6JWZ0_9BACI</name>
<feature type="domain" description="SAF" evidence="2">
    <location>
        <begin position="10"/>
        <end position="81"/>
    </location>
</feature>
<dbReference type="SMART" id="SM00858">
    <property type="entry name" value="SAF"/>
    <property type="match status" value="1"/>
</dbReference>
<dbReference type="PANTHER" id="PTHR30536:SF5">
    <property type="entry name" value="ALTRONATE DEHYDRATASE"/>
    <property type="match status" value="1"/>
</dbReference>
<gene>
    <name evidence="3" type="ORF">ACFYKT_08720</name>
</gene>
<dbReference type="Pfam" id="PF08666">
    <property type="entry name" value="SAF"/>
    <property type="match status" value="1"/>
</dbReference>
<dbReference type="InterPro" id="IPR044144">
    <property type="entry name" value="SAF_UxaA/GarD"/>
</dbReference>
<keyword evidence="3" id="KW-0378">Hydrolase</keyword>
<evidence type="ECO:0000313" key="4">
    <source>
        <dbReference type="Proteomes" id="UP001601058"/>
    </source>
</evidence>
<dbReference type="RefSeq" id="WP_389218368.1">
    <property type="nucleotide sequence ID" value="NZ_JBIACJ010000004.1"/>
</dbReference>
<evidence type="ECO:0000313" key="3">
    <source>
        <dbReference type="EMBL" id="MFE8696418.1"/>
    </source>
</evidence>
<dbReference type="InterPro" id="IPR052172">
    <property type="entry name" value="UxaA_altronate/galactarate_dh"/>
</dbReference>
<dbReference type="CDD" id="cd11613">
    <property type="entry name" value="SAF_AH_GD"/>
    <property type="match status" value="1"/>
</dbReference>
<dbReference type="PANTHER" id="PTHR30536">
    <property type="entry name" value="ALTRONATE/GALACTARATE DEHYDRATASE"/>
    <property type="match status" value="1"/>
</dbReference>
<keyword evidence="1" id="KW-0456">Lyase</keyword>
<dbReference type="Proteomes" id="UP001601058">
    <property type="component" value="Unassembled WGS sequence"/>
</dbReference>
<dbReference type="GO" id="GO:0016787">
    <property type="term" value="F:hydrolase activity"/>
    <property type="evidence" value="ECO:0007669"/>
    <property type="project" value="UniProtKB-KW"/>
</dbReference>
<keyword evidence="4" id="KW-1185">Reference proteome</keyword>
<evidence type="ECO:0000259" key="2">
    <source>
        <dbReference type="SMART" id="SM00858"/>
    </source>
</evidence>
<comment type="caution">
    <text evidence="3">The sequence shown here is derived from an EMBL/GenBank/DDBJ whole genome shotgun (WGS) entry which is preliminary data.</text>
</comment>
<proteinExistence type="predicted"/>
<sequence length="104" mass="11709">MRAIKIDKSDNVAVVVLDTEQGDILIVEDNEVQSLQDIQAGHKIAMEDIKKDEMVIKYGVPIGKAITDIKIGEHVHIHNVEDITEQLCVQNKEKFMKKGESIRS</sequence>
<dbReference type="Gene3D" id="2.30.130.110">
    <property type="match status" value="1"/>
</dbReference>
<reference evidence="3 4" key="1">
    <citation type="submission" date="2024-08" db="EMBL/GenBank/DDBJ databases">
        <title>Two novel Cytobacillus novel species.</title>
        <authorList>
            <person name="Liu G."/>
        </authorList>
    </citation>
    <scope>NUCLEOTIDE SEQUENCE [LARGE SCALE GENOMIC DNA]</scope>
    <source>
        <strain evidence="3 4">FJAT-53684</strain>
    </source>
</reference>
<organism evidence="3 4">
    <name type="scientific">Cytobacillus mangrovibacter</name>
    <dbReference type="NCBI Taxonomy" id="3299024"/>
    <lineage>
        <taxon>Bacteria</taxon>
        <taxon>Bacillati</taxon>
        <taxon>Bacillota</taxon>
        <taxon>Bacilli</taxon>
        <taxon>Bacillales</taxon>
        <taxon>Bacillaceae</taxon>
        <taxon>Cytobacillus</taxon>
    </lineage>
</organism>
<dbReference type="InterPro" id="IPR013974">
    <property type="entry name" value="SAF"/>
</dbReference>
<protein>
    <submittedName>
        <fullName evidence="3">UxaA family hydrolase</fullName>
    </submittedName>
</protein>
<dbReference type="EMBL" id="JBIACJ010000004">
    <property type="protein sequence ID" value="MFE8696418.1"/>
    <property type="molecule type" value="Genomic_DNA"/>
</dbReference>
<accession>A0ABW6JWZ0</accession>
<evidence type="ECO:0000256" key="1">
    <source>
        <dbReference type="ARBA" id="ARBA00023239"/>
    </source>
</evidence>